<reference evidence="1 2" key="1">
    <citation type="submission" date="2014-04" db="EMBL/GenBank/DDBJ databases">
        <title>Evolutionary Origins and Diversification of the Mycorrhizal Mutualists.</title>
        <authorList>
            <consortium name="DOE Joint Genome Institute"/>
            <consortium name="Mycorrhizal Genomics Consortium"/>
            <person name="Kohler A."/>
            <person name="Kuo A."/>
            <person name="Nagy L.G."/>
            <person name="Floudas D."/>
            <person name="Copeland A."/>
            <person name="Barry K.W."/>
            <person name="Cichocki N."/>
            <person name="Veneault-Fourrey C."/>
            <person name="LaButti K."/>
            <person name="Lindquist E.A."/>
            <person name="Lipzen A."/>
            <person name="Lundell T."/>
            <person name="Morin E."/>
            <person name="Murat C."/>
            <person name="Riley R."/>
            <person name="Ohm R."/>
            <person name="Sun H."/>
            <person name="Tunlid A."/>
            <person name="Henrissat B."/>
            <person name="Grigoriev I.V."/>
            <person name="Hibbett D.S."/>
            <person name="Martin F."/>
        </authorList>
    </citation>
    <scope>NUCLEOTIDE SEQUENCE [LARGE SCALE GENOMIC DNA]</scope>
    <source>
        <strain evidence="1 2">FD-317 M1</strain>
    </source>
</reference>
<dbReference type="Proteomes" id="UP000053593">
    <property type="component" value="Unassembled WGS sequence"/>
</dbReference>
<dbReference type="EMBL" id="KN834771">
    <property type="protein sequence ID" value="KIK61527.1"/>
    <property type="molecule type" value="Genomic_DNA"/>
</dbReference>
<accession>A0A0D0CR06</accession>
<sequence length="80" mass="8973">MPPCPLRLLSGCWHCNKRPPNRPWVQEYQAASHNFMVSTVVYQVPAEPTLLPMSICPITSCQPVSAIYGDVNIHPIFPIL</sequence>
<gene>
    <name evidence="1" type="ORF">GYMLUDRAFT_43088</name>
</gene>
<evidence type="ECO:0000313" key="1">
    <source>
        <dbReference type="EMBL" id="KIK61527.1"/>
    </source>
</evidence>
<dbReference type="HOGENOM" id="CLU_2590006_0_0_1"/>
<evidence type="ECO:0000313" key="2">
    <source>
        <dbReference type="Proteomes" id="UP000053593"/>
    </source>
</evidence>
<dbReference type="AlphaFoldDB" id="A0A0D0CR06"/>
<keyword evidence="2" id="KW-1185">Reference proteome</keyword>
<organism evidence="1 2">
    <name type="scientific">Collybiopsis luxurians FD-317 M1</name>
    <dbReference type="NCBI Taxonomy" id="944289"/>
    <lineage>
        <taxon>Eukaryota</taxon>
        <taxon>Fungi</taxon>
        <taxon>Dikarya</taxon>
        <taxon>Basidiomycota</taxon>
        <taxon>Agaricomycotina</taxon>
        <taxon>Agaricomycetes</taxon>
        <taxon>Agaricomycetidae</taxon>
        <taxon>Agaricales</taxon>
        <taxon>Marasmiineae</taxon>
        <taxon>Omphalotaceae</taxon>
        <taxon>Collybiopsis</taxon>
        <taxon>Collybiopsis luxurians</taxon>
    </lineage>
</organism>
<protein>
    <submittedName>
        <fullName evidence="1">Uncharacterized protein</fullName>
    </submittedName>
</protein>
<proteinExistence type="predicted"/>
<name>A0A0D0CR06_9AGAR</name>